<dbReference type="RefSeq" id="WP_062663653.1">
    <property type="nucleotide sequence ID" value="NZ_FIZX01000002.1"/>
</dbReference>
<sequence length="90" mass="10789">MSSKYFRCIWEGEESDGFYYSEVINGEITRQIVEIDGDLKWSTLHEEKDECYMFTDQPEVREEDIEYSKENLDGIELTKEQFEEVWLASK</sequence>
<name>A0A128F4E7_9GAMM</name>
<proteinExistence type="predicted"/>
<organism evidence="1 2">
    <name type="scientific">Grimontia celer</name>
    <dbReference type="NCBI Taxonomy" id="1796497"/>
    <lineage>
        <taxon>Bacteria</taxon>
        <taxon>Pseudomonadati</taxon>
        <taxon>Pseudomonadota</taxon>
        <taxon>Gammaproteobacteria</taxon>
        <taxon>Vibrionales</taxon>
        <taxon>Vibrionaceae</taxon>
        <taxon>Grimontia</taxon>
    </lineage>
</organism>
<dbReference type="EMBL" id="FIZX01000002">
    <property type="protein sequence ID" value="CZF81425.1"/>
    <property type="molecule type" value="Genomic_DNA"/>
</dbReference>
<gene>
    <name evidence="1" type="ORF">GCE9029_02602</name>
</gene>
<evidence type="ECO:0000313" key="2">
    <source>
        <dbReference type="Proteomes" id="UP000071641"/>
    </source>
</evidence>
<dbReference type="AlphaFoldDB" id="A0A128F4E7"/>
<reference evidence="2" key="1">
    <citation type="submission" date="2016-02" db="EMBL/GenBank/DDBJ databases">
        <authorList>
            <person name="Rodrigo-Torres Lidia"/>
            <person name="Arahal R.David."/>
        </authorList>
    </citation>
    <scope>NUCLEOTIDE SEQUENCE [LARGE SCALE GENOMIC DNA]</scope>
    <source>
        <strain evidence="2">CECT 9029</strain>
    </source>
</reference>
<dbReference type="OrthoDB" id="8854544at2"/>
<evidence type="ECO:0000313" key="1">
    <source>
        <dbReference type="EMBL" id="CZF81425.1"/>
    </source>
</evidence>
<keyword evidence="2" id="KW-1185">Reference proteome</keyword>
<dbReference type="Proteomes" id="UP000071641">
    <property type="component" value="Unassembled WGS sequence"/>
</dbReference>
<protein>
    <submittedName>
        <fullName evidence="1">Uncharacterized protein</fullName>
    </submittedName>
</protein>
<accession>A0A128F4E7</accession>